<dbReference type="SUPFAM" id="SSF52540">
    <property type="entry name" value="P-loop containing nucleoside triphosphate hydrolases"/>
    <property type="match status" value="1"/>
</dbReference>
<dbReference type="GO" id="GO:0005047">
    <property type="term" value="F:signal recognition particle binding"/>
    <property type="evidence" value="ECO:0007669"/>
    <property type="project" value="TreeGrafter"/>
</dbReference>
<evidence type="ECO:0000259" key="15">
    <source>
        <dbReference type="SMART" id="SM00382"/>
    </source>
</evidence>
<evidence type="ECO:0000256" key="10">
    <source>
        <dbReference type="ARBA" id="ARBA00023136"/>
    </source>
</evidence>
<comment type="function">
    <text evidence="12">Necessary for flagellar biosynthesis. May be involved in translocation of the flagellum.</text>
</comment>
<keyword evidence="17" id="KW-0282">Flagellum</keyword>
<evidence type="ECO:0000256" key="11">
    <source>
        <dbReference type="ARBA" id="ARBA00023225"/>
    </source>
</evidence>
<evidence type="ECO:0000256" key="4">
    <source>
        <dbReference type="ARBA" id="ARBA00022448"/>
    </source>
</evidence>
<dbReference type="GO" id="GO:0006614">
    <property type="term" value="P:SRP-dependent cotranslational protein targeting to membrane"/>
    <property type="evidence" value="ECO:0007669"/>
    <property type="project" value="InterPro"/>
</dbReference>
<evidence type="ECO:0000313" key="18">
    <source>
        <dbReference type="Proteomes" id="UP000027059"/>
    </source>
</evidence>
<dbReference type="GO" id="GO:0003924">
    <property type="term" value="F:GTPase activity"/>
    <property type="evidence" value="ECO:0007669"/>
    <property type="project" value="InterPro"/>
</dbReference>
<dbReference type="CDD" id="cd17873">
    <property type="entry name" value="FlhF"/>
    <property type="match status" value="1"/>
</dbReference>
<keyword evidence="6" id="KW-0547">Nucleotide-binding</keyword>
<keyword evidence="8" id="KW-0653">Protein transport</keyword>
<keyword evidence="11" id="KW-1006">Bacterial flagellum protein export</keyword>
<keyword evidence="5" id="KW-1003">Cell membrane</keyword>
<dbReference type="InterPro" id="IPR000897">
    <property type="entry name" value="SRP54_GTPase_dom"/>
</dbReference>
<evidence type="ECO:0000256" key="12">
    <source>
        <dbReference type="ARBA" id="ARBA00025337"/>
    </source>
</evidence>
<dbReference type="FunFam" id="3.40.50.300:FF:000695">
    <property type="entry name" value="Flagellar biosynthesis regulator FlhF"/>
    <property type="match status" value="1"/>
</dbReference>
<evidence type="ECO:0000256" key="1">
    <source>
        <dbReference type="ARBA" id="ARBA00004413"/>
    </source>
</evidence>
<dbReference type="KEGG" id="lfp:Y981_01345"/>
<dbReference type="HOGENOM" id="CLU_009301_11_4_0"/>
<dbReference type="SMART" id="SM00962">
    <property type="entry name" value="SRP54"/>
    <property type="match status" value="1"/>
</dbReference>
<evidence type="ECO:0000256" key="2">
    <source>
        <dbReference type="ARBA" id="ARBA00008531"/>
    </source>
</evidence>
<keyword evidence="4" id="KW-0813">Transport</keyword>
<dbReference type="GO" id="GO:0005886">
    <property type="term" value="C:plasma membrane"/>
    <property type="evidence" value="ECO:0007669"/>
    <property type="project" value="UniProtKB-SubCell"/>
</dbReference>
<name>A0A059XXB3_9BACT</name>
<dbReference type="EMBL" id="CP007243">
    <property type="protein sequence ID" value="AIA29956.1"/>
    <property type="molecule type" value="Genomic_DNA"/>
</dbReference>
<dbReference type="PANTHER" id="PTHR43134">
    <property type="entry name" value="SIGNAL RECOGNITION PARTICLE RECEPTOR SUBUNIT ALPHA"/>
    <property type="match status" value="1"/>
</dbReference>
<dbReference type="PANTHER" id="PTHR43134:SF3">
    <property type="entry name" value="FLAGELLAR BIOSYNTHESIS PROTEIN FLHF"/>
    <property type="match status" value="1"/>
</dbReference>
<keyword evidence="17" id="KW-0966">Cell projection</keyword>
<evidence type="ECO:0000256" key="5">
    <source>
        <dbReference type="ARBA" id="ARBA00022475"/>
    </source>
</evidence>
<feature type="domain" description="AAA+ ATPase" evidence="15">
    <location>
        <begin position="196"/>
        <end position="346"/>
    </location>
</feature>
<dbReference type="GO" id="GO:0005525">
    <property type="term" value="F:GTP binding"/>
    <property type="evidence" value="ECO:0007669"/>
    <property type="project" value="UniProtKB-KW"/>
</dbReference>
<feature type="region of interest" description="Disordered" evidence="14">
    <location>
        <begin position="51"/>
        <end position="75"/>
    </location>
</feature>
<accession>A0A059XXB3</accession>
<dbReference type="SMART" id="SM00382">
    <property type="entry name" value="AAA"/>
    <property type="match status" value="1"/>
</dbReference>
<keyword evidence="18" id="KW-1185">Reference proteome</keyword>
<keyword evidence="7" id="KW-1005">Bacterial flagellum biogenesis</keyword>
<evidence type="ECO:0000313" key="17">
    <source>
        <dbReference type="EMBL" id="AIA29956.1"/>
    </source>
</evidence>
<evidence type="ECO:0000256" key="9">
    <source>
        <dbReference type="ARBA" id="ARBA00023134"/>
    </source>
</evidence>
<dbReference type="InterPro" id="IPR047040">
    <property type="entry name" value="FlhF__GTPase_dom"/>
</dbReference>
<gene>
    <name evidence="17" type="ORF">Y981_01345</name>
</gene>
<organism evidence="17 18">
    <name type="scientific">Leptospirillum ferriphilum YSK</name>
    <dbReference type="NCBI Taxonomy" id="1441628"/>
    <lineage>
        <taxon>Bacteria</taxon>
        <taxon>Pseudomonadati</taxon>
        <taxon>Nitrospirota</taxon>
        <taxon>Nitrospiria</taxon>
        <taxon>Nitrospirales</taxon>
        <taxon>Nitrospiraceae</taxon>
        <taxon>Leptospirillum</taxon>
    </lineage>
</organism>
<keyword evidence="17" id="KW-0969">Cilium</keyword>
<protein>
    <recommendedName>
        <fullName evidence="3">Flagellar biosynthesis protein FlhF</fullName>
    </recommendedName>
    <alternativeName>
        <fullName evidence="13">Flagella-associated GTP-binding protein</fullName>
    </alternativeName>
</protein>
<reference evidence="18" key="1">
    <citation type="submission" date="2014-02" db="EMBL/GenBank/DDBJ databases">
        <title>Complete genome sequence and comparative genomic analysis of the nitrogen-fixing bacterium Leptospirillum ferriphilum YSK.</title>
        <authorList>
            <person name="Guo X."/>
            <person name="Yin H."/>
            <person name="Liang Y."/>
            <person name="Hu Q."/>
            <person name="Ma L."/>
            <person name="Xiao Y."/>
            <person name="Zhang X."/>
            <person name="Qiu G."/>
            <person name="Liu X."/>
        </authorList>
    </citation>
    <scope>NUCLEOTIDE SEQUENCE [LARGE SCALE GENOMIC DNA]</scope>
    <source>
        <strain evidence="18">YSK</strain>
    </source>
</reference>
<dbReference type="GO" id="GO:0015031">
    <property type="term" value="P:protein transport"/>
    <property type="evidence" value="ECO:0007669"/>
    <property type="project" value="UniProtKB-KW"/>
</dbReference>
<evidence type="ECO:0000256" key="8">
    <source>
        <dbReference type="ARBA" id="ARBA00022927"/>
    </source>
</evidence>
<dbReference type="Proteomes" id="UP000027059">
    <property type="component" value="Chromosome"/>
</dbReference>
<dbReference type="GO" id="GO:0044781">
    <property type="term" value="P:bacterial-type flagellum organization"/>
    <property type="evidence" value="ECO:0007669"/>
    <property type="project" value="UniProtKB-KW"/>
</dbReference>
<keyword evidence="10" id="KW-0472">Membrane</keyword>
<reference evidence="17 18" key="2">
    <citation type="journal article" date="2015" name="Biomed. Res. Int.">
        <title>Effects of Arsenite Resistance on the Growth and Functional Gene Expression of Leptospirillum ferriphilum and Acidithiobacillus thiooxidans in Pure Culture and Coculture.</title>
        <authorList>
            <person name="Jiang H."/>
            <person name="Liang Y."/>
            <person name="Yin H."/>
            <person name="Xiao Y."/>
            <person name="Guo X."/>
            <person name="Xu Y."/>
            <person name="Hu Q."/>
            <person name="Liu H."/>
            <person name="Liu X."/>
        </authorList>
    </citation>
    <scope>NUCLEOTIDE SEQUENCE [LARGE SCALE GENOMIC DNA]</scope>
    <source>
        <strain evidence="17 18">YSK</strain>
    </source>
</reference>
<dbReference type="AlphaFoldDB" id="A0A059XXB3"/>
<evidence type="ECO:0000256" key="3">
    <source>
        <dbReference type="ARBA" id="ARBA00014919"/>
    </source>
</evidence>
<proteinExistence type="inferred from homology"/>
<evidence type="ECO:0000256" key="7">
    <source>
        <dbReference type="ARBA" id="ARBA00022795"/>
    </source>
</evidence>
<dbReference type="Gene3D" id="1.20.120.1380">
    <property type="entry name" value="Flagellar FlhF biosynthesis protein, N domain"/>
    <property type="match status" value="1"/>
</dbReference>
<feature type="domain" description="SRP54-type proteins GTP-binding" evidence="16">
    <location>
        <begin position="197"/>
        <end position="392"/>
    </location>
</feature>
<evidence type="ECO:0000259" key="16">
    <source>
        <dbReference type="SMART" id="SM00962"/>
    </source>
</evidence>
<comment type="similarity">
    <text evidence="2">Belongs to the GTP-binding SRP family.</text>
</comment>
<dbReference type="InterPro" id="IPR027417">
    <property type="entry name" value="P-loop_NTPase"/>
</dbReference>
<dbReference type="Gene3D" id="3.40.50.300">
    <property type="entry name" value="P-loop containing nucleotide triphosphate hydrolases"/>
    <property type="match status" value="1"/>
</dbReference>
<evidence type="ECO:0000256" key="13">
    <source>
        <dbReference type="ARBA" id="ARBA00030866"/>
    </source>
</evidence>
<evidence type="ECO:0000256" key="6">
    <source>
        <dbReference type="ARBA" id="ARBA00022741"/>
    </source>
</evidence>
<keyword evidence="9" id="KW-0342">GTP-binding</keyword>
<dbReference type="OrthoDB" id="9778554at2"/>
<dbReference type="InterPro" id="IPR003593">
    <property type="entry name" value="AAA+_ATPase"/>
</dbReference>
<sequence>MMVIRTFEGEDMQDVLRKVKKELGTEAVILGSQTRKRTGASRESVVVTAGLPGIDPPWLGKTPKGDPASSSDEETRQLREEVATLRATVLKFEKEWGDGAREKKREDVRSVGFLTEGADEEAIAGPKEEMDVASGLLERAGVRGDAREDLLKALRSVSYSPAEFQDPERTGSLLQYLVARQIRVSGSFLDRSPKKGALVILLAGPTGVGKTTTIAKLAAGFTLKHAKKVRLINLDTYRIGALEQLRIYGDLMGLPVDVAGTPDRFLEILGAGSVSPEDVILVDTAGMSSRETGKLRPFIDGALSQSHLDVNVSLVLAASAKTDDLGDALERFMPLSLRSLILTKLDETTCLGSVYPFLSRAPVPVSYVTTGQRVPDDIEVAHPGKLSQWILGGFR</sequence>
<evidence type="ECO:0000256" key="14">
    <source>
        <dbReference type="SAM" id="MobiDB-lite"/>
    </source>
</evidence>
<comment type="subcellular location">
    <subcellularLocation>
        <location evidence="1">Cell membrane</location>
        <topology evidence="1">Peripheral membrane protein</topology>
        <orientation evidence="1">Cytoplasmic side</orientation>
    </subcellularLocation>
</comment>
<dbReference type="Pfam" id="PF00448">
    <property type="entry name" value="SRP54"/>
    <property type="match status" value="1"/>
</dbReference>